<gene>
    <name evidence="2" type="ORF">CTEN210_10267</name>
</gene>
<keyword evidence="3" id="KW-1185">Reference proteome</keyword>
<dbReference type="AlphaFoldDB" id="A0AAD3H864"/>
<evidence type="ECO:0000256" key="1">
    <source>
        <dbReference type="SAM" id="MobiDB-lite"/>
    </source>
</evidence>
<feature type="compositionally biased region" description="Basic residues" evidence="1">
    <location>
        <begin position="149"/>
        <end position="158"/>
    </location>
</feature>
<feature type="region of interest" description="Disordered" evidence="1">
    <location>
        <begin position="132"/>
        <end position="168"/>
    </location>
</feature>
<organism evidence="2 3">
    <name type="scientific">Chaetoceros tenuissimus</name>
    <dbReference type="NCBI Taxonomy" id="426638"/>
    <lineage>
        <taxon>Eukaryota</taxon>
        <taxon>Sar</taxon>
        <taxon>Stramenopiles</taxon>
        <taxon>Ochrophyta</taxon>
        <taxon>Bacillariophyta</taxon>
        <taxon>Coscinodiscophyceae</taxon>
        <taxon>Chaetocerotophycidae</taxon>
        <taxon>Chaetocerotales</taxon>
        <taxon>Chaetocerotaceae</taxon>
        <taxon>Chaetoceros</taxon>
    </lineage>
</organism>
<proteinExistence type="predicted"/>
<feature type="compositionally biased region" description="Basic and acidic residues" evidence="1">
    <location>
        <begin position="134"/>
        <end position="143"/>
    </location>
</feature>
<evidence type="ECO:0000313" key="3">
    <source>
        <dbReference type="Proteomes" id="UP001054902"/>
    </source>
</evidence>
<feature type="region of interest" description="Disordered" evidence="1">
    <location>
        <begin position="224"/>
        <end position="243"/>
    </location>
</feature>
<evidence type="ECO:0000313" key="2">
    <source>
        <dbReference type="EMBL" id="GFH53791.1"/>
    </source>
</evidence>
<dbReference type="Proteomes" id="UP001054902">
    <property type="component" value="Unassembled WGS sequence"/>
</dbReference>
<protein>
    <submittedName>
        <fullName evidence="2">Uncharacterized protein</fullName>
    </submittedName>
</protein>
<name>A0AAD3H864_9STRA</name>
<dbReference type="EMBL" id="BLLK01000047">
    <property type="protein sequence ID" value="GFH53791.1"/>
    <property type="molecule type" value="Genomic_DNA"/>
</dbReference>
<sequence>MDFSPSKLLGKNSTFQASLHYLVYPVPYDASSPSELEKICLPASNPLPAMSLVDILAPRQGIAYIFDPHQFDATKTDPKDRNIIKKKLLNSLIEKASHEGGQVLVSNGGDGWGRQKIFKYYTLACSRNRKCHKKPMERADTKNESLNNSRKKNSRVNGHKSEPKRTSTSLPLKKEDVCKFRMKIKCNNRCFFYVPTQACFHVGHAYECKEDVVSKGKRLLNVEEEDSRKKMSRTKTSGGGTSSSIGMFREHGVMFSRQYLKNKCRKDPISNLDGSMTKSQMSQTNDAESIREHDKFNLLGWGNVVSKIFTALSPCRPFSR</sequence>
<comment type="caution">
    <text evidence="2">The sequence shown here is derived from an EMBL/GenBank/DDBJ whole genome shotgun (WGS) entry which is preliminary data.</text>
</comment>
<reference evidence="2 3" key="1">
    <citation type="journal article" date="2021" name="Sci. Rep.">
        <title>The genome of the diatom Chaetoceros tenuissimus carries an ancient integrated fragment of an extant virus.</title>
        <authorList>
            <person name="Hongo Y."/>
            <person name="Kimura K."/>
            <person name="Takaki Y."/>
            <person name="Yoshida Y."/>
            <person name="Baba S."/>
            <person name="Kobayashi G."/>
            <person name="Nagasaki K."/>
            <person name="Hano T."/>
            <person name="Tomaru Y."/>
        </authorList>
    </citation>
    <scope>NUCLEOTIDE SEQUENCE [LARGE SCALE GENOMIC DNA]</scope>
    <source>
        <strain evidence="2 3">NIES-3715</strain>
    </source>
</reference>
<accession>A0AAD3H864</accession>